<proteinExistence type="predicted"/>
<dbReference type="AlphaFoldDB" id="G7III6"/>
<dbReference type="EMBL" id="CM001218">
    <property type="protein sequence ID" value="AES65429.1"/>
    <property type="molecule type" value="Genomic_DNA"/>
</dbReference>
<dbReference type="Proteomes" id="UP000002051">
    <property type="component" value="Chromosome 2"/>
</dbReference>
<keyword evidence="3" id="KW-1185">Reference proteome</keyword>
<reference evidence="1 3" key="1">
    <citation type="journal article" date="2011" name="Nature">
        <title>The Medicago genome provides insight into the evolution of rhizobial symbioses.</title>
        <authorList>
            <person name="Young N.D."/>
            <person name="Debelle F."/>
            <person name="Oldroyd G.E."/>
            <person name="Geurts R."/>
            <person name="Cannon S.B."/>
            <person name="Udvardi M.K."/>
            <person name="Benedito V.A."/>
            <person name="Mayer K.F."/>
            <person name="Gouzy J."/>
            <person name="Schoof H."/>
            <person name="Van de Peer Y."/>
            <person name="Proost S."/>
            <person name="Cook D.R."/>
            <person name="Meyers B.C."/>
            <person name="Spannagl M."/>
            <person name="Cheung F."/>
            <person name="De Mita S."/>
            <person name="Krishnakumar V."/>
            <person name="Gundlach H."/>
            <person name="Zhou S."/>
            <person name="Mudge J."/>
            <person name="Bharti A.K."/>
            <person name="Murray J.D."/>
            <person name="Naoumkina M.A."/>
            <person name="Rosen B."/>
            <person name="Silverstein K.A."/>
            <person name="Tang H."/>
            <person name="Rombauts S."/>
            <person name="Zhao P.X."/>
            <person name="Zhou P."/>
            <person name="Barbe V."/>
            <person name="Bardou P."/>
            <person name="Bechner M."/>
            <person name="Bellec A."/>
            <person name="Berger A."/>
            <person name="Berges H."/>
            <person name="Bidwell S."/>
            <person name="Bisseling T."/>
            <person name="Choisne N."/>
            <person name="Couloux A."/>
            <person name="Denny R."/>
            <person name="Deshpande S."/>
            <person name="Dai X."/>
            <person name="Doyle J.J."/>
            <person name="Dudez A.M."/>
            <person name="Farmer A.D."/>
            <person name="Fouteau S."/>
            <person name="Franken C."/>
            <person name="Gibelin C."/>
            <person name="Gish J."/>
            <person name="Goldstein S."/>
            <person name="Gonzalez A.J."/>
            <person name="Green P.J."/>
            <person name="Hallab A."/>
            <person name="Hartog M."/>
            <person name="Hua A."/>
            <person name="Humphray S.J."/>
            <person name="Jeong D.H."/>
            <person name="Jing Y."/>
            <person name="Jocker A."/>
            <person name="Kenton S.M."/>
            <person name="Kim D.J."/>
            <person name="Klee K."/>
            <person name="Lai H."/>
            <person name="Lang C."/>
            <person name="Lin S."/>
            <person name="Macmil S.L."/>
            <person name="Magdelenat G."/>
            <person name="Matthews L."/>
            <person name="McCorrison J."/>
            <person name="Monaghan E.L."/>
            <person name="Mun J.H."/>
            <person name="Najar F.Z."/>
            <person name="Nicholson C."/>
            <person name="Noirot C."/>
            <person name="O'Bleness M."/>
            <person name="Paule C.R."/>
            <person name="Poulain J."/>
            <person name="Prion F."/>
            <person name="Qin B."/>
            <person name="Qu C."/>
            <person name="Retzel E.F."/>
            <person name="Riddle C."/>
            <person name="Sallet E."/>
            <person name="Samain S."/>
            <person name="Samson N."/>
            <person name="Sanders I."/>
            <person name="Saurat O."/>
            <person name="Scarpelli C."/>
            <person name="Schiex T."/>
            <person name="Segurens B."/>
            <person name="Severin A.J."/>
            <person name="Sherrier D.J."/>
            <person name="Shi R."/>
            <person name="Sims S."/>
            <person name="Singer S.R."/>
            <person name="Sinharoy S."/>
            <person name="Sterck L."/>
            <person name="Viollet A."/>
            <person name="Wang B.B."/>
            <person name="Wang K."/>
            <person name="Wang M."/>
            <person name="Wang X."/>
            <person name="Warfsmann J."/>
            <person name="Weissenbach J."/>
            <person name="White D.D."/>
            <person name="White J.D."/>
            <person name="Wiley G.B."/>
            <person name="Wincker P."/>
            <person name="Xing Y."/>
            <person name="Yang L."/>
            <person name="Yao Z."/>
            <person name="Ying F."/>
            <person name="Zhai J."/>
            <person name="Zhou L."/>
            <person name="Zuber A."/>
            <person name="Denarie J."/>
            <person name="Dixon R.A."/>
            <person name="May G.D."/>
            <person name="Schwartz D.C."/>
            <person name="Rogers J."/>
            <person name="Quetier F."/>
            <person name="Town C.D."/>
            <person name="Roe B.A."/>
        </authorList>
    </citation>
    <scope>NUCLEOTIDE SEQUENCE [LARGE SCALE GENOMIC DNA]</scope>
    <source>
        <strain evidence="1">A17</strain>
        <strain evidence="2 3">cv. Jemalong A17</strain>
    </source>
</reference>
<evidence type="ECO:0000313" key="3">
    <source>
        <dbReference type="Proteomes" id="UP000002051"/>
    </source>
</evidence>
<name>G7III6_MEDTR</name>
<sequence>MDSMFFIILTTFFDHKDPLTIASRKGLMLLIKAYSQNSFLALSFTKRFNYTLGDKTFTLDNIEQDNNFFAFEKPLVTTLFD</sequence>
<accession>G7III6</accession>
<evidence type="ECO:0000313" key="2">
    <source>
        <dbReference type="EnsemblPlants" id="AES65429"/>
    </source>
</evidence>
<evidence type="ECO:0000313" key="1">
    <source>
        <dbReference type="EMBL" id="AES65429.1"/>
    </source>
</evidence>
<organism evidence="1 3">
    <name type="scientific">Medicago truncatula</name>
    <name type="common">Barrel medic</name>
    <name type="synonym">Medicago tribuloides</name>
    <dbReference type="NCBI Taxonomy" id="3880"/>
    <lineage>
        <taxon>Eukaryota</taxon>
        <taxon>Viridiplantae</taxon>
        <taxon>Streptophyta</taxon>
        <taxon>Embryophyta</taxon>
        <taxon>Tracheophyta</taxon>
        <taxon>Spermatophyta</taxon>
        <taxon>Magnoliopsida</taxon>
        <taxon>eudicotyledons</taxon>
        <taxon>Gunneridae</taxon>
        <taxon>Pentapetalae</taxon>
        <taxon>rosids</taxon>
        <taxon>fabids</taxon>
        <taxon>Fabales</taxon>
        <taxon>Fabaceae</taxon>
        <taxon>Papilionoideae</taxon>
        <taxon>50 kb inversion clade</taxon>
        <taxon>NPAAA clade</taxon>
        <taxon>Hologalegina</taxon>
        <taxon>IRL clade</taxon>
        <taxon>Trifolieae</taxon>
        <taxon>Medicago</taxon>
    </lineage>
</organism>
<protein>
    <submittedName>
        <fullName evidence="1 2">Uncharacterized protein</fullName>
    </submittedName>
</protein>
<reference evidence="2" key="3">
    <citation type="submission" date="2015-04" db="UniProtKB">
        <authorList>
            <consortium name="EnsemblPlants"/>
        </authorList>
    </citation>
    <scope>IDENTIFICATION</scope>
    <source>
        <strain evidence="2">cv. Jemalong A17</strain>
    </source>
</reference>
<dbReference type="PaxDb" id="3880-AES65429"/>
<dbReference type="HOGENOM" id="CLU_2577422_0_0_1"/>
<dbReference type="EnsemblPlants" id="AES65429">
    <property type="protein sequence ID" value="AES65429"/>
    <property type="gene ID" value="MTR_2g039330"/>
</dbReference>
<gene>
    <name evidence="1" type="ordered locus">MTR_2g039330</name>
</gene>
<reference evidence="1 3" key="2">
    <citation type="journal article" date="2014" name="BMC Genomics">
        <title>An improved genome release (version Mt4.0) for the model legume Medicago truncatula.</title>
        <authorList>
            <person name="Tang H."/>
            <person name="Krishnakumar V."/>
            <person name="Bidwell S."/>
            <person name="Rosen B."/>
            <person name="Chan A."/>
            <person name="Zhou S."/>
            <person name="Gentzbittel L."/>
            <person name="Childs K.L."/>
            <person name="Yandell M."/>
            <person name="Gundlach H."/>
            <person name="Mayer K.F."/>
            <person name="Schwartz D.C."/>
            <person name="Town C.D."/>
        </authorList>
    </citation>
    <scope>GENOME REANNOTATION</scope>
    <source>
        <strain evidence="2 3">cv. Jemalong A17</strain>
    </source>
</reference>